<evidence type="ECO:0000256" key="1">
    <source>
        <dbReference type="ARBA" id="ARBA00007129"/>
    </source>
</evidence>
<dbReference type="SUPFAM" id="SSF54518">
    <property type="entry name" value="Tubby C-terminal domain-like"/>
    <property type="match status" value="1"/>
</dbReference>
<evidence type="ECO:0000313" key="4">
    <source>
        <dbReference type="Proteomes" id="UP001516023"/>
    </source>
</evidence>
<protein>
    <recommendedName>
        <fullName evidence="2">Tubby C-terminal domain-containing protein</fullName>
    </recommendedName>
</protein>
<reference evidence="3 4" key="1">
    <citation type="journal article" date="2020" name="G3 (Bethesda)">
        <title>Improved Reference Genome for Cyclotella cryptica CCMP332, a Model for Cell Wall Morphogenesis, Salinity Adaptation, and Lipid Production in Diatoms (Bacillariophyta).</title>
        <authorList>
            <person name="Roberts W.R."/>
            <person name="Downey K.M."/>
            <person name="Ruck E.C."/>
            <person name="Traller J.C."/>
            <person name="Alverson A.J."/>
        </authorList>
    </citation>
    <scope>NUCLEOTIDE SEQUENCE [LARGE SCALE GENOMIC DNA]</scope>
    <source>
        <strain evidence="3 4">CCMP332</strain>
    </source>
</reference>
<comment type="similarity">
    <text evidence="1">Belongs to the TUB family.</text>
</comment>
<feature type="non-terminal residue" evidence="3">
    <location>
        <position position="1"/>
    </location>
</feature>
<name>A0ABD3PQI6_9STRA</name>
<dbReference type="PRINTS" id="PR01573">
    <property type="entry name" value="SUPERTUBBY"/>
</dbReference>
<organism evidence="3 4">
    <name type="scientific">Cyclotella cryptica</name>
    <dbReference type="NCBI Taxonomy" id="29204"/>
    <lineage>
        <taxon>Eukaryota</taxon>
        <taxon>Sar</taxon>
        <taxon>Stramenopiles</taxon>
        <taxon>Ochrophyta</taxon>
        <taxon>Bacillariophyta</taxon>
        <taxon>Coscinodiscophyceae</taxon>
        <taxon>Thalassiosirophycidae</taxon>
        <taxon>Stephanodiscales</taxon>
        <taxon>Stephanodiscaceae</taxon>
        <taxon>Cyclotella</taxon>
    </lineage>
</organism>
<proteinExistence type="inferred from homology"/>
<dbReference type="InterPro" id="IPR000007">
    <property type="entry name" value="Tubby_C"/>
</dbReference>
<comment type="caution">
    <text evidence="3">The sequence shown here is derived from an EMBL/GenBank/DDBJ whole genome shotgun (WGS) entry which is preliminary data.</text>
</comment>
<dbReference type="Proteomes" id="UP001516023">
    <property type="component" value="Unassembled WGS sequence"/>
</dbReference>
<evidence type="ECO:0000313" key="3">
    <source>
        <dbReference type="EMBL" id="KAL3790374.1"/>
    </source>
</evidence>
<dbReference type="PANTHER" id="PTHR16517">
    <property type="entry name" value="TUBBY-RELATED"/>
    <property type="match status" value="1"/>
</dbReference>
<gene>
    <name evidence="3" type="ORF">HJC23_002760</name>
</gene>
<dbReference type="PANTHER" id="PTHR16517:SF7">
    <property type="entry name" value="PROTEIN KING TUBBY"/>
    <property type="match status" value="1"/>
</dbReference>
<dbReference type="EMBL" id="JABMIG020000129">
    <property type="protein sequence ID" value="KAL3790374.1"/>
    <property type="molecule type" value="Genomic_DNA"/>
</dbReference>
<feature type="domain" description="Tubby C-terminal" evidence="2">
    <location>
        <begin position="73"/>
        <end position="258"/>
    </location>
</feature>
<keyword evidence="4" id="KW-1185">Reference proteome</keyword>
<dbReference type="Pfam" id="PF01167">
    <property type="entry name" value="Tub"/>
    <property type="match status" value="2"/>
</dbReference>
<evidence type="ECO:0000259" key="2">
    <source>
        <dbReference type="Pfam" id="PF01167"/>
    </source>
</evidence>
<accession>A0ABD3PQI6</accession>
<dbReference type="InterPro" id="IPR025659">
    <property type="entry name" value="Tubby-like_C"/>
</dbReference>
<dbReference type="AlphaFoldDB" id="A0ABD3PQI6"/>
<feature type="domain" description="Tubby C-terminal" evidence="2">
    <location>
        <begin position="290"/>
        <end position="351"/>
    </location>
</feature>
<sequence>FNLHFRNPFGSSQVLTIMYLSPLTREAGQRDMDNNNKRIGYPMSGDKENENGKVLVPSIFHAPTKEHYHIATGFVQCLITRVGKNVYHFAFQIDGTEAVSMIGHKLKSSRTSNYHLFDALRGGMDAKLSKKSGHYIGKLRRDKDKRVGCYTLYNASREKQELAAFVYDIPAIIQQVKEGQPPRRMQAVIPKSTVSTNVGSGEAMGIETSQVTIKQSNPLFDHANTNRLIEHLHNGTWKHQKLLAVQTKPPKFHEGMHCAISLSAACVYISFHFLHHADAPSLDLIPRKPGQYRLNFSGRVLTPSVKNMQLESEQGEILLQFGKVDDQRFHLDYKAPFTAFSAFGAALCQFDL</sequence>
<dbReference type="Gene3D" id="3.20.90.10">
    <property type="entry name" value="Tubby Protein, Chain A"/>
    <property type="match status" value="1"/>
</dbReference>